<organism evidence="6 7">
    <name type="scientific">Rotaria magnacalcarata</name>
    <dbReference type="NCBI Taxonomy" id="392030"/>
    <lineage>
        <taxon>Eukaryota</taxon>
        <taxon>Metazoa</taxon>
        <taxon>Spiralia</taxon>
        <taxon>Gnathifera</taxon>
        <taxon>Rotifera</taxon>
        <taxon>Eurotatoria</taxon>
        <taxon>Bdelloidea</taxon>
        <taxon>Philodinida</taxon>
        <taxon>Philodinidae</taxon>
        <taxon>Rotaria</taxon>
    </lineage>
</organism>
<evidence type="ECO:0000256" key="4">
    <source>
        <dbReference type="ARBA" id="ARBA00023134"/>
    </source>
</evidence>
<dbReference type="EMBL" id="CAJOBH010034002">
    <property type="protein sequence ID" value="CAF4292843.1"/>
    <property type="molecule type" value="Genomic_DNA"/>
</dbReference>
<evidence type="ECO:0000313" key="7">
    <source>
        <dbReference type="Proteomes" id="UP000681967"/>
    </source>
</evidence>
<dbReference type="InterPro" id="IPR043358">
    <property type="entry name" value="GNL1-like"/>
</dbReference>
<feature type="compositionally biased region" description="Basic residues" evidence="5">
    <location>
        <begin position="12"/>
        <end position="23"/>
    </location>
</feature>
<feature type="region of interest" description="Disordered" evidence="5">
    <location>
        <begin position="1"/>
        <end position="25"/>
    </location>
</feature>
<evidence type="ECO:0000313" key="6">
    <source>
        <dbReference type="EMBL" id="CAF4292843.1"/>
    </source>
</evidence>
<keyword evidence="4" id="KW-0342">GTP-binding</keyword>
<dbReference type="PANTHER" id="PTHR45709:SF2">
    <property type="entry name" value="LARGE SUBUNIT GTPASE 1 HOMOLOG"/>
    <property type="match status" value="1"/>
</dbReference>
<evidence type="ECO:0000256" key="5">
    <source>
        <dbReference type="SAM" id="MobiDB-lite"/>
    </source>
</evidence>
<gene>
    <name evidence="6" type="ORF">BYL167_LOCUS27166</name>
</gene>
<keyword evidence="1" id="KW-0963">Cytoplasm</keyword>
<dbReference type="PANTHER" id="PTHR45709">
    <property type="entry name" value="LARGE SUBUNIT GTPASE 1 HOMOLOG-RELATED"/>
    <property type="match status" value="1"/>
</dbReference>
<dbReference type="Proteomes" id="UP000681967">
    <property type="component" value="Unassembled WGS sequence"/>
</dbReference>
<name>A0A8S2TKQ4_9BILA</name>
<dbReference type="GO" id="GO:0003924">
    <property type="term" value="F:GTPase activity"/>
    <property type="evidence" value="ECO:0007669"/>
    <property type="project" value="InterPro"/>
</dbReference>
<evidence type="ECO:0000256" key="1">
    <source>
        <dbReference type="ARBA" id="ARBA00022490"/>
    </source>
</evidence>
<keyword evidence="3" id="KW-0378">Hydrolase</keyword>
<accession>A0A8S2TKQ4</accession>
<dbReference type="GO" id="GO:0005525">
    <property type="term" value="F:GTP binding"/>
    <property type="evidence" value="ECO:0007669"/>
    <property type="project" value="UniProtKB-KW"/>
</dbReference>
<sequence length="142" mass="16587">MSNPKNAVGRSLVKKRFPNQRRATHGDEWVHQKPDFTTTTDWNRLNLRSVTDQNSLDEFLTTAQLAGTDFAAERLNITFVPAVAKVGILSDDDKERIRQVQQLHRDRLRIPRRPAWTPEMSAEQIDQHERVSFLDWRRKLAL</sequence>
<dbReference type="AlphaFoldDB" id="A0A8S2TKQ4"/>
<keyword evidence="2" id="KW-0547">Nucleotide-binding</keyword>
<protein>
    <submittedName>
        <fullName evidence="6">Uncharacterized protein</fullName>
    </submittedName>
</protein>
<reference evidence="6" key="1">
    <citation type="submission" date="2021-02" db="EMBL/GenBank/DDBJ databases">
        <authorList>
            <person name="Nowell W R."/>
        </authorList>
    </citation>
    <scope>NUCLEOTIDE SEQUENCE</scope>
</reference>
<proteinExistence type="predicted"/>
<evidence type="ECO:0000256" key="2">
    <source>
        <dbReference type="ARBA" id="ARBA00022741"/>
    </source>
</evidence>
<dbReference type="GO" id="GO:0000054">
    <property type="term" value="P:ribosomal subunit export from nucleus"/>
    <property type="evidence" value="ECO:0007669"/>
    <property type="project" value="TreeGrafter"/>
</dbReference>
<dbReference type="GO" id="GO:0005829">
    <property type="term" value="C:cytosol"/>
    <property type="evidence" value="ECO:0007669"/>
    <property type="project" value="TreeGrafter"/>
</dbReference>
<comment type="caution">
    <text evidence="6">The sequence shown here is derived from an EMBL/GenBank/DDBJ whole genome shotgun (WGS) entry which is preliminary data.</text>
</comment>
<evidence type="ECO:0000256" key="3">
    <source>
        <dbReference type="ARBA" id="ARBA00022801"/>
    </source>
</evidence>